<gene>
    <name evidence="13" type="primary">fliP_2</name>
    <name evidence="12" type="synonym">fliP</name>
    <name evidence="13" type="ORF">BEH84_05631</name>
</gene>
<keyword evidence="3 12" id="KW-0813">Transport</keyword>
<evidence type="ECO:0000256" key="4">
    <source>
        <dbReference type="ARBA" id="ARBA00022475"/>
    </source>
</evidence>
<name>A0A1E3AJC6_9FIRM</name>
<protein>
    <recommendedName>
        <fullName evidence="2 12">Flagellar biosynthetic protein FliP</fullName>
    </recommendedName>
</protein>
<keyword evidence="13" id="KW-0282">Flagellum</keyword>
<evidence type="ECO:0000256" key="11">
    <source>
        <dbReference type="ARBA" id="ARBA00023225"/>
    </source>
</evidence>
<evidence type="ECO:0000256" key="2">
    <source>
        <dbReference type="ARBA" id="ARBA00021714"/>
    </source>
</evidence>
<organism evidence="13 14">
    <name type="scientific">Eisenbergiella tayi</name>
    <dbReference type="NCBI Taxonomy" id="1432052"/>
    <lineage>
        <taxon>Bacteria</taxon>
        <taxon>Bacillati</taxon>
        <taxon>Bacillota</taxon>
        <taxon>Clostridia</taxon>
        <taxon>Lachnospirales</taxon>
        <taxon>Lachnospiraceae</taxon>
        <taxon>Eisenbergiella</taxon>
    </lineage>
</organism>
<evidence type="ECO:0000256" key="8">
    <source>
        <dbReference type="ARBA" id="ARBA00022989"/>
    </source>
</evidence>
<keyword evidence="5 12" id="KW-0812">Transmembrane</keyword>
<keyword evidence="8 12" id="KW-1133">Transmembrane helix</keyword>
<dbReference type="GO" id="GO:0009425">
    <property type="term" value="C:bacterial-type flagellum basal body"/>
    <property type="evidence" value="ECO:0007669"/>
    <property type="project" value="UniProtKB-SubCell"/>
</dbReference>
<comment type="caution">
    <text evidence="13">The sequence shown here is derived from an EMBL/GenBank/DDBJ whole genome shotgun (WGS) entry which is preliminary data.</text>
</comment>
<dbReference type="InterPro" id="IPR005837">
    <property type="entry name" value="FliP"/>
</dbReference>
<dbReference type="InterPro" id="IPR005838">
    <property type="entry name" value="T3SS_IM_P"/>
</dbReference>
<reference evidence="13 14" key="1">
    <citation type="submission" date="2016-07" db="EMBL/GenBank/DDBJ databases">
        <title>Characterization of isolates of Eisenbergiella tayi derived from blood cultures, using whole genome sequencing.</title>
        <authorList>
            <person name="Burdz T."/>
            <person name="Wiebe D."/>
            <person name="Huynh C."/>
            <person name="Bernard K."/>
        </authorList>
    </citation>
    <scope>NUCLEOTIDE SEQUENCE [LARGE SCALE GENOMIC DNA]</scope>
    <source>
        <strain evidence="13 14">NML 120489</strain>
    </source>
</reference>
<sequence>MDENSLISINGNGMPTLQILLMMTIISLLPSIVVMMTSFMRIVIILSFTRSAIGVQQTPPNMVLIGLALFLTLFIMNPVLKEINEEAYQPYLAEQITQEEALERMQVPLKEFMLKQTDVSSLELFNEMAGNEKVEEPRDLPMTVVIPSFMTSELKRGFMAGFFIYIPFLLIDIVVSSTLMSMGMIMLPPATIALPFKLLLFVTVNGWELLFSVIVKSFNY</sequence>
<dbReference type="AlphaFoldDB" id="A0A1E3AJC6"/>
<dbReference type="RefSeq" id="WP_009250553.1">
    <property type="nucleotide sequence ID" value="NZ_BAABXS010000001.1"/>
</dbReference>
<feature type="transmembrane region" description="Helical" evidence="12">
    <location>
        <begin position="198"/>
        <end position="218"/>
    </location>
</feature>
<accession>A0A1E3AJC6</accession>
<dbReference type="PANTHER" id="PTHR30587">
    <property type="entry name" value="FLAGELLAR BIOSYNTHETIC PROTEIN FLIP"/>
    <property type="match status" value="1"/>
</dbReference>
<dbReference type="PATRIC" id="fig|1432052.3.peg.6234"/>
<keyword evidence="11 12" id="KW-1006">Bacterial flagellum protein export</keyword>
<comment type="similarity">
    <text evidence="1 12">Belongs to the FliP/MopC/SpaP family.</text>
</comment>
<dbReference type="GO" id="GO:0044781">
    <property type="term" value="P:bacterial-type flagellum organization"/>
    <property type="evidence" value="ECO:0007669"/>
    <property type="project" value="UniProtKB-UniRule"/>
</dbReference>
<dbReference type="Pfam" id="PF00813">
    <property type="entry name" value="FliP"/>
    <property type="match status" value="1"/>
</dbReference>
<keyword evidence="9 12" id="KW-0472">Membrane</keyword>
<keyword evidence="6 12" id="KW-1005">Bacterial flagellum biogenesis</keyword>
<evidence type="ECO:0000256" key="1">
    <source>
        <dbReference type="ARBA" id="ARBA00006257"/>
    </source>
</evidence>
<dbReference type="PANTHER" id="PTHR30587:SF0">
    <property type="entry name" value="FLAGELLAR BIOSYNTHETIC PROTEIN FLIP"/>
    <property type="match status" value="1"/>
</dbReference>
<feature type="transmembrane region" description="Helical" evidence="12">
    <location>
        <begin position="61"/>
        <end position="80"/>
    </location>
</feature>
<proteinExistence type="inferred from homology"/>
<dbReference type="PRINTS" id="PR01302">
    <property type="entry name" value="TYPE3IMPPROT"/>
</dbReference>
<keyword evidence="7 12" id="KW-0653">Protein transport</keyword>
<evidence type="ECO:0000256" key="12">
    <source>
        <dbReference type="RuleBase" id="RU362069"/>
    </source>
</evidence>
<evidence type="ECO:0000256" key="10">
    <source>
        <dbReference type="ARBA" id="ARBA00023143"/>
    </source>
</evidence>
<evidence type="ECO:0000256" key="6">
    <source>
        <dbReference type="ARBA" id="ARBA00022795"/>
    </source>
</evidence>
<feature type="transmembrane region" description="Helical" evidence="12">
    <location>
        <begin position="20"/>
        <end position="49"/>
    </location>
</feature>
<comment type="subcellular location">
    <subcellularLocation>
        <location evidence="12">Cell membrane</location>
        <topology evidence="12">Multi-pass membrane protein</topology>
    </subcellularLocation>
    <subcellularLocation>
        <location evidence="12">Bacterial flagellum basal body</location>
    </subcellularLocation>
</comment>
<dbReference type="Proteomes" id="UP000095003">
    <property type="component" value="Unassembled WGS sequence"/>
</dbReference>
<feature type="transmembrane region" description="Helical" evidence="12">
    <location>
        <begin position="162"/>
        <end position="186"/>
    </location>
</feature>
<evidence type="ECO:0000256" key="7">
    <source>
        <dbReference type="ARBA" id="ARBA00022927"/>
    </source>
</evidence>
<dbReference type="NCBIfam" id="NF009438">
    <property type="entry name" value="PRK12797.1"/>
    <property type="match status" value="1"/>
</dbReference>
<keyword evidence="10" id="KW-0975">Bacterial flagellum</keyword>
<evidence type="ECO:0000256" key="9">
    <source>
        <dbReference type="ARBA" id="ARBA00023136"/>
    </source>
</evidence>
<evidence type="ECO:0000256" key="3">
    <source>
        <dbReference type="ARBA" id="ARBA00022448"/>
    </source>
</evidence>
<keyword evidence="4 12" id="KW-1003">Cell membrane</keyword>
<dbReference type="PROSITE" id="PS01061">
    <property type="entry name" value="FLIP_2"/>
    <property type="match status" value="1"/>
</dbReference>
<dbReference type="NCBIfam" id="TIGR01103">
    <property type="entry name" value="fliP"/>
    <property type="match status" value="1"/>
</dbReference>
<comment type="function">
    <text evidence="12">Plays a role in the flagellum-specific transport system.</text>
</comment>
<evidence type="ECO:0000256" key="5">
    <source>
        <dbReference type="ARBA" id="ARBA00022692"/>
    </source>
</evidence>
<dbReference type="GO" id="GO:0005886">
    <property type="term" value="C:plasma membrane"/>
    <property type="evidence" value="ECO:0007669"/>
    <property type="project" value="UniProtKB-SubCell"/>
</dbReference>
<keyword evidence="13" id="KW-0969">Cilium</keyword>
<dbReference type="PRINTS" id="PR00951">
    <property type="entry name" value="FLGBIOSNFLIP"/>
</dbReference>
<dbReference type="GeneID" id="93301494"/>
<evidence type="ECO:0000313" key="14">
    <source>
        <dbReference type="Proteomes" id="UP000095003"/>
    </source>
</evidence>
<keyword evidence="13" id="KW-0966">Cell projection</keyword>
<dbReference type="EMBL" id="MCGI01000006">
    <property type="protein sequence ID" value="ODM08306.1"/>
    <property type="molecule type" value="Genomic_DNA"/>
</dbReference>
<evidence type="ECO:0000313" key="13">
    <source>
        <dbReference type="EMBL" id="ODM08306.1"/>
    </source>
</evidence>
<dbReference type="GO" id="GO:0009306">
    <property type="term" value="P:protein secretion"/>
    <property type="evidence" value="ECO:0007669"/>
    <property type="project" value="UniProtKB-UniRule"/>
</dbReference>